<evidence type="ECO:0000313" key="2">
    <source>
        <dbReference type="EMBL" id="WKW12172.1"/>
    </source>
</evidence>
<keyword evidence="4" id="KW-1185">Reference proteome</keyword>
<sequence>MTKTGDAARPPLDDLESASPVELVQRYQKPIMIGVIAAAVAGGGWWLAARSAQIKEARGTEALLTAEAAYQAGGAAGAQAELQKVYTRYAGTAAGTQAALLSAQWYYEAGQADSGLASVAAAIDKAPTFQRAGLLAMQAAGKSMKGDHAGAAKDLEAAAAATNIASERDGYRMSAARAYVASGDTAAAERIYGEIATREDSQYAGEARLRLSEIKAKA</sequence>
<feature type="transmembrane region" description="Helical" evidence="1">
    <location>
        <begin position="31"/>
        <end position="48"/>
    </location>
</feature>
<accession>A0AA49JUB4</accession>
<protein>
    <recommendedName>
        <fullName evidence="5">Tetratricopeptide repeat-like domain-containing protein</fullName>
    </recommendedName>
</protein>
<keyword evidence="1" id="KW-1133">Transmembrane helix</keyword>
<keyword evidence="1" id="KW-0472">Membrane</keyword>
<evidence type="ECO:0000313" key="4">
    <source>
        <dbReference type="Proteomes" id="UP001229955"/>
    </source>
</evidence>
<dbReference type="RefSeq" id="WP_367887844.1">
    <property type="nucleotide sequence ID" value="NZ_CP130612.1"/>
</dbReference>
<name>A0AA49JUB4_9BACT</name>
<dbReference type="EMBL" id="CP130612">
    <property type="protein sequence ID" value="WKW12172.1"/>
    <property type="molecule type" value="Genomic_DNA"/>
</dbReference>
<evidence type="ECO:0008006" key="5">
    <source>
        <dbReference type="Google" id="ProtNLM"/>
    </source>
</evidence>
<evidence type="ECO:0000256" key="1">
    <source>
        <dbReference type="SAM" id="Phobius"/>
    </source>
</evidence>
<dbReference type="AlphaFoldDB" id="A0AA49JUB4"/>
<proteinExistence type="predicted"/>
<dbReference type="EMBL" id="CP130613">
    <property type="protein sequence ID" value="WKW15081.1"/>
    <property type="molecule type" value="Genomic_DNA"/>
</dbReference>
<reference evidence="2" key="1">
    <citation type="submission" date="2023-07" db="EMBL/GenBank/DDBJ databases">
        <authorList>
            <person name="Haufschild T."/>
            <person name="Kallscheuer N."/>
            <person name="Hammer J."/>
            <person name="Kohn T."/>
            <person name="Kabuu M."/>
            <person name="Jogler M."/>
            <person name="Wohfarth N."/>
            <person name="Heuer A."/>
            <person name="Rohde M."/>
            <person name="van Teeseling M.C.F."/>
            <person name="Jogler C."/>
        </authorList>
    </citation>
    <scope>NUCLEOTIDE SEQUENCE</scope>
    <source>
        <strain evidence="2">Strain 138</strain>
        <strain evidence="3">Strain 318</strain>
    </source>
</reference>
<organism evidence="2">
    <name type="scientific">Pseudogemmatithrix spongiicola</name>
    <dbReference type="NCBI Taxonomy" id="3062599"/>
    <lineage>
        <taxon>Bacteria</taxon>
        <taxon>Pseudomonadati</taxon>
        <taxon>Gemmatimonadota</taxon>
        <taxon>Gemmatimonadia</taxon>
        <taxon>Gemmatimonadales</taxon>
        <taxon>Gemmatimonadaceae</taxon>
        <taxon>Pseudogemmatithrix</taxon>
    </lineage>
</organism>
<dbReference type="KEGG" id="pspc:Strain318_001453"/>
<accession>A0AA49K008</accession>
<evidence type="ECO:0000313" key="3">
    <source>
        <dbReference type="EMBL" id="WKW15081.1"/>
    </source>
</evidence>
<dbReference type="Proteomes" id="UP001229955">
    <property type="component" value="Chromosome"/>
</dbReference>
<keyword evidence="1" id="KW-0812">Transmembrane</keyword>
<gene>
    <name evidence="2" type="ORF">Strain138_001453</name>
    <name evidence="3" type="ORF">Strain318_001453</name>
</gene>